<dbReference type="InterPro" id="IPR000788">
    <property type="entry name" value="RNR_lg_C"/>
</dbReference>
<comment type="catalytic activity">
    <reaction evidence="12">
        <text>a 2'-deoxyribonucleoside 5'-diphosphate + [thioredoxin]-disulfide + H2O = a ribonucleoside 5'-diphosphate + [thioredoxin]-dithiol</text>
        <dbReference type="Rhea" id="RHEA:23252"/>
        <dbReference type="Rhea" id="RHEA-COMP:10698"/>
        <dbReference type="Rhea" id="RHEA-COMP:10700"/>
        <dbReference type="ChEBI" id="CHEBI:15377"/>
        <dbReference type="ChEBI" id="CHEBI:29950"/>
        <dbReference type="ChEBI" id="CHEBI:50058"/>
        <dbReference type="ChEBI" id="CHEBI:57930"/>
        <dbReference type="ChEBI" id="CHEBI:73316"/>
        <dbReference type="EC" id="1.17.4.1"/>
    </reaction>
</comment>
<comment type="similarity">
    <text evidence="2">Belongs to the ribonucleoside diphosphate reductase class-2 family.</text>
</comment>
<accession>A0AAE3XCZ0</accession>
<comment type="function">
    <text evidence="10">Catalyzes the reduction of ribonucleotides to deoxyribonucleotides. May function to provide a pool of deoxyribonucleotide precursors for DNA repair during oxygen limitation and/or for immediate growth after restoration of oxygen.</text>
</comment>
<dbReference type="InterPro" id="IPR024434">
    <property type="entry name" value="TSCPD_dom"/>
</dbReference>
<evidence type="ECO:0000256" key="5">
    <source>
        <dbReference type="ARBA" id="ARBA00022628"/>
    </source>
</evidence>
<dbReference type="InterPro" id="IPR050862">
    <property type="entry name" value="RdRp_reductase_class-2"/>
</dbReference>
<evidence type="ECO:0000256" key="8">
    <source>
        <dbReference type="ARBA" id="ARBA00023002"/>
    </source>
</evidence>
<evidence type="ECO:0000259" key="13">
    <source>
        <dbReference type="Pfam" id="PF02867"/>
    </source>
</evidence>
<protein>
    <recommendedName>
        <fullName evidence="4">Vitamin B12-dependent ribonucleotide reductase</fullName>
        <ecNumber evidence="3">1.17.4.1</ecNumber>
    </recommendedName>
    <alternativeName>
        <fullName evidence="11">Ribonucleoside-diphosphate reductase NrdJ</fullName>
    </alternativeName>
</protein>
<keyword evidence="8" id="KW-0560">Oxidoreductase</keyword>
<feature type="domain" description="TSCPD" evidence="14">
    <location>
        <begin position="382"/>
        <end position="474"/>
    </location>
</feature>
<dbReference type="SUPFAM" id="SSF51998">
    <property type="entry name" value="PFL-like glycyl radical enzymes"/>
    <property type="match status" value="1"/>
</dbReference>
<dbReference type="GO" id="GO:0004748">
    <property type="term" value="F:ribonucleoside-diphosphate reductase activity, thioredoxin disulfide as acceptor"/>
    <property type="evidence" value="ECO:0007669"/>
    <property type="project" value="UniProtKB-EC"/>
</dbReference>
<evidence type="ECO:0000256" key="9">
    <source>
        <dbReference type="ARBA" id="ARBA00023285"/>
    </source>
</evidence>
<comment type="cofactor">
    <cofactor evidence="1">
        <name>adenosylcob(III)alamin</name>
        <dbReference type="ChEBI" id="CHEBI:18408"/>
    </cofactor>
</comment>
<proteinExistence type="inferred from homology"/>
<keyword evidence="7" id="KW-0547">Nucleotide-binding</keyword>
<evidence type="ECO:0000256" key="6">
    <source>
        <dbReference type="ARBA" id="ARBA00022634"/>
    </source>
</evidence>
<dbReference type="GO" id="GO:0000166">
    <property type="term" value="F:nucleotide binding"/>
    <property type="evidence" value="ECO:0007669"/>
    <property type="project" value="UniProtKB-KW"/>
</dbReference>
<dbReference type="Proteomes" id="UP001185331">
    <property type="component" value="Unassembled WGS sequence"/>
</dbReference>
<evidence type="ECO:0000256" key="10">
    <source>
        <dbReference type="ARBA" id="ARBA00025437"/>
    </source>
</evidence>
<name>A0AAE3XCZ0_9DEIO</name>
<evidence type="ECO:0000256" key="2">
    <source>
        <dbReference type="ARBA" id="ARBA00007405"/>
    </source>
</evidence>
<dbReference type="GO" id="GO:0071897">
    <property type="term" value="P:DNA biosynthetic process"/>
    <property type="evidence" value="ECO:0007669"/>
    <property type="project" value="UniProtKB-KW"/>
</dbReference>
<comment type="caution">
    <text evidence="15">The sequence shown here is derived from an EMBL/GenBank/DDBJ whole genome shotgun (WGS) entry which is preliminary data.</text>
</comment>
<organism evidence="15 16">
    <name type="scientific">Deinococcus soli</name>
    <name type="common">ex Cha et al. 2016</name>
    <dbReference type="NCBI Taxonomy" id="1309411"/>
    <lineage>
        <taxon>Bacteria</taxon>
        <taxon>Thermotogati</taxon>
        <taxon>Deinococcota</taxon>
        <taxon>Deinococci</taxon>
        <taxon>Deinococcales</taxon>
        <taxon>Deinococcaceae</taxon>
        <taxon>Deinococcus</taxon>
    </lineage>
</organism>
<dbReference type="PANTHER" id="PTHR43371">
    <property type="entry name" value="VITAMIN B12-DEPENDENT RIBONUCLEOTIDE REDUCTASE"/>
    <property type="match status" value="1"/>
</dbReference>
<feature type="domain" description="Ribonucleotide reductase large subunit C-terminal" evidence="13">
    <location>
        <begin position="103"/>
        <end position="286"/>
    </location>
</feature>
<dbReference type="GO" id="GO:0031419">
    <property type="term" value="F:cobalamin binding"/>
    <property type="evidence" value="ECO:0007669"/>
    <property type="project" value="UniProtKB-KW"/>
</dbReference>
<dbReference type="PRINTS" id="PR01183">
    <property type="entry name" value="RIBORDTASEM1"/>
</dbReference>
<dbReference type="Pfam" id="PF02867">
    <property type="entry name" value="Ribonuc_red_lgC"/>
    <property type="match status" value="1"/>
</dbReference>
<reference evidence="15" key="1">
    <citation type="submission" date="2023-07" db="EMBL/GenBank/DDBJ databases">
        <title>Sorghum-associated microbial communities from plants grown in Nebraska, USA.</title>
        <authorList>
            <person name="Schachtman D."/>
        </authorList>
    </citation>
    <scope>NUCLEOTIDE SEQUENCE</scope>
    <source>
        <strain evidence="15">BE330</strain>
    </source>
</reference>
<sequence length="553" mass="59966">MKDKQFQVTEFRKDVRTCVRFLDDVLDVNVFALDDNKTASHSLRRLGLGVMGLADMLIKLGLRFDDDAGRSVIYTVMSALRDEAVAESERLGAERGVYPVYEQFKDQMLHAPRRNVAVLTVAPTGTTSMLMGVSSGIEPVFSPFIWRKIGSEYRALLHPLFIELMEQYEPHEQFAVDIEYKDPKLPTRIWAWDDVTQAISDNHGSVQGLEFVPEAIRAVFLCAHDIKPVDHVRMQGTVQRAFDDGGQFAANSLSKTVNLPNGATVHDVMDAYHEAYVTGCKGITVYRDGSRQFQPLSSSKSSAAEEVTQSGPAQVLRDHAADFMARVESMGGQALLSIAEDGSVQVGPLPEPAEPQTIIKDRAVFQRTGRLAGYTDHVKLTDPTTGQRRTFLITVNHNGAHPIEVIVISGRAGDESNADSEALGRVVSVALQHGVPAEALINTMRGINGGLYGSYNGRLVGSKADLLAVALDSFKLTPAPTHSDDRYGDAQAQLVDTAAAATAVTPAPAAAQGNVTKATPGQSVCPMCHGMTMIREEGCWKCLDAGCNYSKCG</sequence>
<keyword evidence="6" id="KW-0237">DNA synthesis</keyword>
<evidence type="ECO:0000313" key="16">
    <source>
        <dbReference type="Proteomes" id="UP001185331"/>
    </source>
</evidence>
<dbReference type="AlphaFoldDB" id="A0AAE3XCZ0"/>
<keyword evidence="9" id="KW-0170">Cobalt</keyword>
<dbReference type="PANTHER" id="PTHR43371:SF1">
    <property type="entry name" value="RIBONUCLEOSIDE-DIPHOSPHATE REDUCTASE"/>
    <property type="match status" value="1"/>
</dbReference>
<evidence type="ECO:0000256" key="4">
    <source>
        <dbReference type="ARBA" id="ARBA00014409"/>
    </source>
</evidence>
<dbReference type="Pfam" id="PF12637">
    <property type="entry name" value="TSCPD"/>
    <property type="match status" value="1"/>
</dbReference>
<evidence type="ECO:0000256" key="7">
    <source>
        <dbReference type="ARBA" id="ARBA00022741"/>
    </source>
</evidence>
<gene>
    <name evidence="15" type="ORF">J2Y00_001942</name>
</gene>
<keyword evidence="5" id="KW-0846">Cobalamin</keyword>
<evidence type="ECO:0000256" key="11">
    <source>
        <dbReference type="ARBA" id="ARBA00033050"/>
    </source>
</evidence>
<dbReference type="EC" id="1.17.4.1" evidence="3"/>
<evidence type="ECO:0000256" key="1">
    <source>
        <dbReference type="ARBA" id="ARBA00001922"/>
    </source>
</evidence>
<evidence type="ECO:0000256" key="12">
    <source>
        <dbReference type="ARBA" id="ARBA00047754"/>
    </source>
</evidence>
<evidence type="ECO:0000256" key="3">
    <source>
        <dbReference type="ARBA" id="ARBA00012274"/>
    </source>
</evidence>
<dbReference type="EMBL" id="JAVDQK010000004">
    <property type="protein sequence ID" value="MDR6218379.1"/>
    <property type="molecule type" value="Genomic_DNA"/>
</dbReference>
<evidence type="ECO:0000259" key="14">
    <source>
        <dbReference type="Pfam" id="PF12637"/>
    </source>
</evidence>
<dbReference type="Gene3D" id="3.20.70.20">
    <property type="match status" value="1"/>
</dbReference>
<evidence type="ECO:0000313" key="15">
    <source>
        <dbReference type="EMBL" id="MDR6218379.1"/>
    </source>
</evidence>